<dbReference type="Gene3D" id="3.30.450.20">
    <property type="entry name" value="PAS domain"/>
    <property type="match status" value="2"/>
</dbReference>
<accession>A0ABT4RBP7</accession>
<dbReference type="SUPFAM" id="SSF55073">
    <property type="entry name" value="Nucleotide cyclase"/>
    <property type="match status" value="1"/>
</dbReference>
<dbReference type="InterPro" id="IPR035965">
    <property type="entry name" value="PAS-like_dom_sf"/>
</dbReference>
<dbReference type="InterPro" id="IPR029787">
    <property type="entry name" value="Nucleotide_cyclase"/>
</dbReference>
<dbReference type="Pfam" id="PF00989">
    <property type="entry name" value="PAS"/>
    <property type="match status" value="1"/>
</dbReference>
<proteinExistence type="predicted"/>
<feature type="domain" description="PAS" evidence="1">
    <location>
        <begin position="212"/>
        <end position="282"/>
    </location>
</feature>
<evidence type="ECO:0000313" key="6">
    <source>
        <dbReference type="Proteomes" id="UP001147700"/>
    </source>
</evidence>
<dbReference type="Gene3D" id="3.20.20.450">
    <property type="entry name" value="EAL domain"/>
    <property type="match status" value="1"/>
</dbReference>
<dbReference type="Pfam" id="PF13185">
    <property type="entry name" value="GAF_2"/>
    <property type="match status" value="1"/>
</dbReference>
<dbReference type="PANTHER" id="PTHR44757:SF4">
    <property type="entry name" value="DIGUANYLATE CYCLASE DGCE-RELATED"/>
    <property type="match status" value="1"/>
</dbReference>
<dbReference type="InterPro" id="IPR013767">
    <property type="entry name" value="PAS_fold"/>
</dbReference>
<dbReference type="SMART" id="SM00267">
    <property type="entry name" value="GGDEF"/>
    <property type="match status" value="1"/>
</dbReference>
<keyword evidence="6" id="KW-1185">Reference proteome</keyword>
<dbReference type="PROSITE" id="PS50887">
    <property type="entry name" value="GGDEF"/>
    <property type="match status" value="1"/>
</dbReference>
<dbReference type="CDD" id="cd01949">
    <property type="entry name" value="GGDEF"/>
    <property type="match status" value="1"/>
</dbReference>
<dbReference type="Gene3D" id="3.30.70.270">
    <property type="match status" value="1"/>
</dbReference>
<feature type="domain" description="PAS" evidence="1">
    <location>
        <begin position="333"/>
        <end position="403"/>
    </location>
</feature>
<evidence type="ECO:0000259" key="4">
    <source>
        <dbReference type="PROSITE" id="PS50887"/>
    </source>
</evidence>
<dbReference type="InterPro" id="IPR001633">
    <property type="entry name" value="EAL_dom"/>
</dbReference>
<dbReference type="InterPro" id="IPR029016">
    <property type="entry name" value="GAF-like_dom_sf"/>
</dbReference>
<dbReference type="NCBIfam" id="TIGR00254">
    <property type="entry name" value="GGDEF"/>
    <property type="match status" value="1"/>
</dbReference>
<dbReference type="PROSITE" id="PS50113">
    <property type="entry name" value="PAC"/>
    <property type="match status" value="2"/>
</dbReference>
<dbReference type="InterPro" id="IPR000160">
    <property type="entry name" value="GGDEF_dom"/>
</dbReference>
<dbReference type="SMART" id="SM00052">
    <property type="entry name" value="EAL"/>
    <property type="match status" value="1"/>
</dbReference>
<feature type="domain" description="PAC" evidence="2">
    <location>
        <begin position="290"/>
        <end position="340"/>
    </location>
</feature>
<dbReference type="SUPFAM" id="SSF55781">
    <property type="entry name" value="GAF domain-like"/>
    <property type="match status" value="1"/>
</dbReference>
<dbReference type="SMART" id="SM00086">
    <property type="entry name" value="PAC"/>
    <property type="match status" value="2"/>
</dbReference>
<reference evidence="5" key="1">
    <citation type="submission" date="2022-10" db="EMBL/GenBank/DDBJ databases">
        <title>The WGS of Solirubrobacter sp. CPCC 204708.</title>
        <authorList>
            <person name="Jiang Z."/>
        </authorList>
    </citation>
    <scope>NUCLEOTIDE SEQUENCE</scope>
    <source>
        <strain evidence="5">CPCC 204708</strain>
    </source>
</reference>
<evidence type="ECO:0000313" key="5">
    <source>
        <dbReference type="EMBL" id="MDA0135946.1"/>
    </source>
</evidence>
<name>A0ABT4RBP7_9ACTN</name>
<evidence type="ECO:0000259" key="3">
    <source>
        <dbReference type="PROSITE" id="PS50883"/>
    </source>
</evidence>
<dbReference type="InterPro" id="IPR000700">
    <property type="entry name" value="PAS-assoc_C"/>
</dbReference>
<dbReference type="SMART" id="SM00091">
    <property type="entry name" value="PAS"/>
    <property type="match status" value="2"/>
</dbReference>
<dbReference type="Proteomes" id="UP001147700">
    <property type="component" value="Unassembled WGS sequence"/>
</dbReference>
<gene>
    <name evidence="5" type="ORF">OJ962_00440</name>
</gene>
<dbReference type="PROSITE" id="PS50883">
    <property type="entry name" value="EAL"/>
    <property type="match status" value="1"/>
</dbReference>
<sequence>MAPSSRTEARLAGLAAVVSAGAAALTVARSSTRRPPADAALVGLIERVADATSRAASVDEALMACVEQICRWTGWPVGHVYFAESDGVLPTQLWYLSDAARFRRFRELTERTSLARGVGLPGRVLESGRAEWIVDVTCDANFPRHAVAAEVGLRGGLAFPVPIGDACFAVIECFSLSAVTPDDRLLEVAAHIGRQLGRVIAGMRMEQALRESESRFRSVAETANDAIIAADERGLVLSWNPAAERMFGYSDREVIGRPLSLIMPERFRAMHDAGIRRVVENPENSRILGKTVEVVGLRADGGEFPIELSLATWTSEGDRFFSGIIRDIAARKQAEDQARALENAPDPIVKVDATRRIVLANARTEQLFGYRRSELVGRTVEELFASHSAHRARDLFHAAGSGTETMQEYGVELTGRRKDGSEFPIDVTLSRGNGDNGVVVTSILRDVTERTRFEAQLRHLADHDHLTGLFNRRRFERELAEHIPHAERRRHPGAVLLLDLDRFKYVNDTHGHSAGDDVVRTMGRALAACIGAGDVIARLGGDEFAVLLRDADRGAAEDAAARIVQAIAGQSATVDGLIVSITASVGVALFGNGATPADDFLAAADMAMYVAKEAGGNRHHIFDDADDRVAGMQTRLAQAAQIRRALAEDRFVLYWQPIIEIATGTATHHELLLRMLGEDGRVIPPAAFIETAERFGLIQELDRWVVRNAIGLLVDDHDAEHRLEVNLSGASIGDPELPLLIERELAATGVDPGRLVFEITETAAIANMDQARAFAERLTRLGCRFALDDFGAGFSSFYYLKHLPLDYLKIDGDFIRNLAHSPTDQLVVKSMVDIARGMGMKTIAEFVEDDETLDALRRHGIDYSQGYLHGRPEPVRAAAVT</sequence>
<feature type="domain" description="GGDEF" evidence="4">
    <location>
        <begin position="491"/>
        <end position="624"/>
    </location>
</feature>
<dbReference type="InterPro" id="IPR003018">
    <property type="entry name" value="GAF"/>
</dbReference>
<evidence type="ECO:0000259" key="1">
    <source>
        <dbReference type="PROSITE" id="PS50112"/>
    </source>
</evidence>
<dbReference type="PROSITE" id="PS50112">
    <property type="entry name" value="PAS"/>
    <property type="match status" value="2"/>
</dbReference>
<dbReference type="Gene3D" id="3.30.450.40">
    <property type="match status" value="1"/>
</dbReference>
<dbReference type="EMBL" id="JAPCID010000001">
    <property type="protein sequence ID" value="MDA0135946.1"/>
    <property type="molecule type" value="Genomic_DNA"/>
</dbReference>
<dbReference type="CDD" id="cd00130">
    <property type="entry name" value="PAS"/>
    <property type="match status" value="2"/>
</dbReference>
<dbReference type="Pfam" id="PF00563">
    <property type="entry name" value="EAL"/>
    <property type="match status" value="1"/>
</dbReference>
<dbReference type="InterPro" id="IPR035919">
    <property type="entry name" value="EAL_sf"/>
</dbReference>
<dbReference type="SUPFAM" id="SSF141868">
    <property type="entry name" value="EAL domain-like"/>
    <property type="match status" value="1"/>
</dbReference>
<dbReference type="PANTHER" id="PTHR44757">
    <property type="entry name" value="DIGUANYLATE CYCLASE DGCP"/>
    <property type="match status" value="1"/>
</dbReference>
<dbReference type="Pfam" id="PF13426">
    <property type="entry name" value="PAS_9"/>
    <property type="match status" value="1"/>
</dbReference>
<feature type="domain" description="EAL" evidence="3">
    <location>
        <begin position="635"/>
        <end position="881"/>
    </location>
</feature>
<comment type="caution">
    <text evidence="5">The sequence shown here is derived from an EMBL/GenBank/DDBJ whole genome shotgun (WGS) entry which is preliminary data.</text>
</comment>
<evidence type="ECO:0000259" key="2">
    <source>
        <dbReference type="PROSITE" id="PS50113"/>
    </source>
</evidence>
<organism evidence="5 6">
    <name type="scientific">Solirubrobacter deserti</name>
    <dbReference type="NCBI Taxonomy" id="2282478"/>
    <lineage>
        <taxon>Bacteria</taxon>
        <taxon>Bacillati</taxon>
        <taxon>Actinomycetota</taxon>
        <taxon>Thermoleophilia</taxon>
        <taxon>Solirubrobacterales</taxon>
        <taxon>Solirubrobacteraceae</taxon>
        <taxon>Solirubrobacter</taxon>
    </lineage>
</organism>
<protein>
    <submittedName>
        <fullName evidence="5">EAL domain-containing protein</fullName>
    </submittedName>
</protein>
<dbReference type="CDD" id="cd01948">
    <property type="entry name" value="EAL"/>
    <property type="match status" value="1"/>
</dbReference>
<dbReference type="NCBIfam" id="TIGR00229">
    <property type="entry name" value="sensory_box"/>
    <property type="match status" value="2"/>
</dbReference>
<dbReference type="InterPro" id="IPR000014">
    <property type="entry name" value="PAS"/>
</dbReference>
<dbReference type="InterPro" id="IPR052155">
    <property type="entry name" value="Biofilm_reg_signaling"/>
</dbReference>
<dbReference type="RefSeq" id="WP_202954766.1">
    <property type="nucleotide sequence ID" value="NZ_JAPCID010000001.1"/>
</dbReference>
<feature type="domain" description="PAC" evidence="2">
    <location>
        <begin position="409"/>
        <end position="459"/>
    </location>
</feature>
<dbReference type="InterPro" id="IPR043128">
    <property type="entry name" value="Rev_trsase/Diguanyl_cyclase"/>
</dbReference>
<dbReference type="Pfam" id="PF00990">
    <property type="entry name" value="GGDEF"/>
    <property type="match status" value="1"/>
</dbReference>
<dbReference type="InterPro" id="IPR001610">
    <property type="entry name" value="PAC"/>
</dbReference>
<dbReference type="SUPFAM" id="SSF55785">
    <property type="entry name" value="PYP-like sensor domain (PAS domain)"/>
    <property type="match status" value="2"/>
</dbReference>